<dbReference type="SMART" id="SM00354">
    <property type="entry name" value="HTH_LACI"/>
    <property type="match status" value="1"/>
</dbReference>
<dbReference type="SUPFAM" id="SSF53822">
    <property type="entry name" value="Periplasmic binding protein-like I"/>
    <property type="match status" value="1"/>
</dbReference>
<dbReference type="PANTHER" id="PTHR30146:SF109">
    <property type="entry name" value="HTH-TYPE TRANSCRIPTIONAL REGULATOR GALS"/>
    <property type="match status" value="1"/>
</dbReference>
<evidence type="ECO:0000256" key="2">
    <source>
        <dbReference type="ARBA" id="ARBA00023125"/>
    </source>
</evidence>
<dbReference type="Gene3D" id="3.40.50.2300">
    <property type="match status" value="2"/>
</dbReference>
<dbReference type="PANTHER" id="PTHR30146">
    <property type="entry name" value="LACI-RELATED TRANSCRIPTIONAL REPRESSOR"/>
    <property type="match status" value="1"/>
</dbReference>
<proteinExistence type="predicted"/>
<dbReference type="InterPro" id="IPR010982">
    <property type="entry name" value="Lambda_DNA-bd_dom_sf"/>
</dbReference>
<evidence type="ECO:0000259" key="4">
    <source>
        <dbReference type="PROSITE" id="PS50932"/>
    </source>
</evidence>
<reference evidence="6" key="1">
    <citation type="submission" date="2023-07" db="EMBL/GenBank/DDBJ databases">
        <title>Novel Mycoplasma species identified in domestic and wild animals.</title>
        <authorList>
            <person name="Volokhov D.V."/>
            <person name="Furtak V.A."/>
            <person name="Zagorodnyaya T.A."/>
        </authorList>
    </citation>
    <scope>NUCLEOTIDE SEQUENCE [LARGE SCALE GENOMIC DNA]</scope>
    <source>
        <strain evidence="6">92-19</strain>
    </source>
</reference>
<dbReference type="PROSITE" id="PS50932">
    <property type="entry name" value="HTH_LACI_2"/>
    <property type="match status" value="1"/>
</dbReference>
<gene>
    <name evidence="5" type="ORF">N7603_05615</name>
</gene>
<dbReference type="EMBL" id="JAOEGN010000009">
    <property type="protein sequence ID" value="MCU0105129.1"/>
    <property type="molecule type" value="Genomic_DNA"/>
</dbReference>
<dbReference type="Pfam" id="PF00532">
    <property type="entry name" value="Peripla_BP_1"/>
    <property type="match status" value="1"/>
</dbReference>
<dbReference type="CDD" id="cd06267">
    <property type="entry name" value="PBP1_LacI_sugar_binding-like"/>
    <property type="match status" value="1"/>
</dbReference>
<evidence type="ECO:0000313" key="6">
    <source>
        <dbReference type="Proteomes" id="UP001209076"/>
    </source>
</evidence>
<protein>
    <submittedName>
        <fullName evidence="5">LacI family transcriptional regulator</fullName>
    </submittedName>
</protein>
<dbReference type="InterPro" id="IPR001761">
    <property type="entry name" value="Peripla_BP/Lac1_sug-bd_dom"/>
</dbReference>
<sequence length="340" mass="37839">MKKKTTTLKDVALACGVSSTAVSLVLNHKPSNLSEKTKQLIHDQALALGYRPDPTARSLATKKTNTIGVLIPDISNAFFSEAVRHIQIELSKYGYDMFLCNSEEKYANDLKYLELLISRNVDGLIVTMSAESLTDNHQASIQSMLRDSKIPYVLFDRFYEGDASKVFVDNETSGYELTKHLIDNGHHHIGVITGPLVLNSSRDRLKGVMKALNEAGLHINPEHIVTGFYDMETGRLGGKKLLNQVSAIFAFNDLQAFGVIETAKQKGIRIPEDVSLVGFDDIFYSAILETKLTTVRQPIYEMSQALSNLLMKMVKDINHHEVIRCPAALIVRDSVKNIKS</sequence>
<dbReference type="CDD" id="cd01392">
    <property type="entry name" value="HTH_LacI"/>
    <property type="match status" value="1"/>
</dbReference>
<dbReference type="SUPFAM" id="SSF47413">
    <property type="entry name" value="lambda repressor-like DNA-binding domains"/>
    <property type="match status" value="1"/>
</dbReference>
<name>A0ABT2PVZ2_9MOLU</name>
<organism evidence="5 6">
    <name type="scientific">Paracholeplasma vituli</name>
    <dbReference type="NCBI Taxonomy" id="69473"/>
    <lineage>
        <taxon>Bacteria</taxon>
        <taxon>Bacillati</taxon>
        <taxon>Mycoplasmatota</taxon>
        <taxon>Mollicutes</taxon>
        <taxon>Acholeplasmatales</taxon>
        <taxon>Acholeplasmataceae</taxon>
        <taxon>Paracholeplasma</taxon>
    </lineage>
</organism>
<keyword evidence="6" id="KW-1185">Reference proteome</keyword>
<accession>A0ABT2PVZ2</accession>
<dbReference type="Gene3D" id="1.10.260.40">
    <property type="entry name" value="lambda repressor-like DNA-binding domains"/>
    <property type="match status" value="1"/>
</dbReference>
<dbReference type="InterPro" id="IPR000843">
    <property type="entry name" value="HTH_LacI"/>
</dbReference>
<evidence type="ECO:0000256" key="1">
    <source>
        <dbReference type="ARBA" id="ARBA00023015"/>
    </source>
</evidence>
<evidence type="ECO:0000256" key="3">
    <source>
        <dbReference type="ARBA" id="ARBA00023163"/>
    </source>
</evidence>
<dbReference type="InterPro" id="IPR028082">
    <property type="entry name" value="Peripla_BP_I"/>
</dbReference>
<evidence type="ECO:0000313" key="5">
    <source>
        <dbReference type="EMBL" id="MCU0105129.1"/>
    </source>
</evidence>
<keyword evidence="2" id="KW-0238">DNA-binding</keyword>
<keyword evidence="1" id="KW-0805">Transcription regulation</keyword>
<dbReference type="Proteomes" id="UP001209076">
    <property type="component" value="Unassembled WGS sequence"/>
</dbReference>
<dbReference type="Pfam" id="PF00356">
    <property type="entry name" value="LacI"/>
    <property type="match status" value="1"/>
</dbReference>
<comment type="caution">
    <text evidence="5">The sequence shown here is derived from an EMBL/GenBank/DDBJ whole genome shotgun (WGS) entry which is preliminary data.</text>
</comment>
<dbReference type="RefSeq" id="WP_262096397.1">
    <property type="nucleotide sequence ID" value="NZ_JAOEGN010000009.1"/>
</dbReference>
<keyword evidence="3" id="KW-0804">Transcription</keyword>
<feature type="domain" description="HTH lacI-type" evidence="4">
    <location>
        <begin position="6"/>
        <end position="61"/>
    </location>
</feature>